<sequence>MSSEIDFKNFIIVLKKIQNQKERNNQFKQLEDYVVKQALSFMKSNGSVNNNYGKNNKSYINDSYSESSSSISNNKLDKQTILGNNIISLKELIGIENGYCWTKCLISWSLNCIKRITGSNSNNDISILISRNIKYPLVNPLVSLVAECLITELDEQGPGYTNMIMDFFFTYMFDHGNNSKNSIQWVVYYVVRKHPENLLSKIHSYAILSCQNSGFIVLSNVIFSQSGNDKVFTFVKSLVDYCNNKCSTQVIDSFVDLVEIYNNELSTTQMIDWKRYILSYLFTFLVSTPQLIEGVLEKVFSKFKGSTIVKMIVYEKLNKFSKIISSNGAIDPFVNVIEIILLKIFNNDSINFPINKYMYLWFTCFEDLYNASISLTNEFMINERDFYQIKISIQRKLNELLILLLNTIHNSIILQNNSNSIMSSFRSHVKDLSELLVKRVNESFSENSNIEIILRMLELCGTNFGKLSSIEILSHAIKYLSYESPQLDSSNILEEGEELESESDTNYLSYIKIIWKLKIAFELKCPNVLSNCIKDIFEELPNMVDDEIKSLFQRFNLLLEVNDYLPKDHPENSKNIFSNSNQWKQIYQYINHNNVEIAIQSYKLLSKCLPNNVLPCEKFQICSTLITNYFNYLRKRIIYNLPSTSGIKPKLTITNNELIQMFSSITNCLIRLLENSNYIGPTLDLLFQEIFCNVDINPLNEALNIQKIKVYLDEVDDNKKVKKKETYGYSLFEANLLMCEQLKAQKESILNKNNDTKKRILAPSNLTESNRTSVFPTDLKKRSGDPLLMIGLNKKINNNEDNLYSIKSEKNNGEAENLNNMIKHSIKESVKWNKFDVCSLITLFFKLSSNISDRKNRNTAFFTKQFVKSLAFIPPSVQQYDDNIPKASLFFDRDIQLNRTVNKNPFIWNILEIICKDSTINTYIYDIVRSLLASAIWFWNSPIRQKPNDFPEELNNTKKLMNILRNSQWVPAPLGLAGMLFSEIQGKDICCILVKVWELLKKSQPNIPSNLRTPSIIEEESYKCSEVVRQILRRDIHKFKNYFPIFYKTSLNQIRM</sequence>
<evidence type="ECO:0000259" key="1">
    <source>
        <dbReference type="Pfam" id="PF14838"/>
    </source>
</evidence>
<dbReference type="PANTHER" id="PTHR31697">
    <property type="entry name" value="INTEGRATOR COMPLEX SUBUNIT 5"/>
    <property type="match status" value="1"/>
</dbReference>
<dbReference type="AlphaFoldDB" id="A0A1Y1VD09"/>
<name>A0A1Y1VD09_9FUNG</name>
<accession>A0A1Y1VD09</accession>
<dbReference type="InterPro" id="IPR040316">
    <property type="entry name" value="INTS5"/>
</dbReference>
<feature type="domain" description="Integrator complex subunit 5 C-terminal" evidence="1">
    <location>
        <begin position="892"/>
        <end position="1010"/>
    </location>
</feature>
<comment type="caution">
    <text evidence="2">The sequence shown here is derived from an EMBL/GenBank/DDBJ whole genome shotgun (WGS) entry which is preliminary data.</text>
</comment>
<proteinExistence type="predicted"/>
<dbReference type="OrthoDB" id="2129231at2759"/>
<gene>
    <name evidence="2" type="ORF">BCR36DRAFT_411071</name>
</gene>
<reference evidence="2 3" key="2">
    <citation type="submission" date="2016-08" db="EMBL/GenBank/DDBJ databases">
        <title>Pervasive Adenine N6-methylation of Active Genes in Fungi.</title>
        <authorList>
            <consortium name="DOE Joint Genome Institute"/>
            <person name="Mondo S.J."/>
            <person name="Dannebaum R.O."/>
            <person name="Kuo R.C."/>
            <person name="Labutti K."/>
            <person name="Haridas S."/>
            <person name="Kuo A."/>
            <person name="Salamov A."/>
            <person name="Ahrendt S.R."/>
            <person name="Lipzen A."/>
            <person name="Sullivan W."/>
            <person name="Andreopoulos W.B."/>
            <person name="Clum A."/>
            <person name="Lindquist E."/>
            <person name="Daum C."/>
            <person name="Ramamoorthy G.K."/>
            <person name="Gryganskyi A."/>
            <person name="Culley D."/>
            <person name="Magnuson J.K."/>
            <person name="James T.Y."/>
            <person name="O'Malley M.A."/>
            <person name="Stajich J.E."/>
            <person name="Spatafora J.W."/>
            <person name="Visel A."/>
            <person name="Grigoriev I.V."/>
        </authorList>
    </citation>
    <scope>NUCLEOTIDE SEQUENCE [LARGE SCALE GENOMIC DNA]</scope>
    <source>
        <strain evidence="3">finn</strain>
    </source>
</reference>
<dbReference type="GO" id="GO:0034472">
    <property type="term" value="P:snRNA 3'-end processing"/>
    <property type="evidence" value="ECO:0007669"/>
    <property type="project" value="TreeGrafter"/>
</dbReference>
<dbReference type="Pfam" id="PF14838">
    <property type="entry name" value="INTS5_C"/>
    <property type="match status" value="1"/>
</dbReference>
<dbReference type="EMBL" id="MCFH01000013">
    <property type="protein sequence ID" value="ORX53289.1"/>
    <property type="molecule type" value="Genomic_DNA"/>
</dbReference>
<dbReference type="STRING" id="1754191.A0A1Y1VD09"/>
<keyword evidence="3" id="KW-1185">Reference proteome</keyword>
<evidence type="ECO:0000313" key="2">
    <source>
        <dbReference type="EMBL" id="ORX53289.1"/>
    </source>
</evidence>
<organism evidence="2 3">
    <name type="scientific">Piromyces finnis</name>
    <dbReference type="NCBI Taxonomy" id="1754191"/>
    <lineage>
        <taxon>Eukaryota</taxon>
        <taxon>Fungi</taxon>
        <taxon>Fungi incertae sedis</taxon>
        <taxon>Chytridiomycota</taxon>
        <taxon>Chytridiomycota incertae sedis</taxon>
        <taxon>Neocallimastigomycetes</taxon>
        <taxon>Neocallimastigales</taxon>
        <taxon>Neocallimastigaceae</taxon>
        <taxon>Piromyces</taxon>
    </lineage>
</organism>
<evidence type="ECO:0000313" key="3">
    <source>
        <dbReference type="Proteomes" id="UP000193719"/>
    </source>
</evidence>
<dbReference type="InterPro" id="IPR029444">
    <property type="entry name" value="INTS5_C"/>
</dbReference>
<reference evidence="2 3" key="1">
    <citation type="submission" date="2016-08" db="EMBL/GenBank/DDBJ databases">
        <title>Genomes of anaerobic fungi encode conserved fungal cellulosomes for biomass hydrolysis.</title>
        <authorList>
            <consortium name="DOE Joint Genome Institute"/>
            <person name="Haitjema C.H."/>
            <person name="Gilmore S.P."/>
            <person name="Henske J.K."/>
            <person name="Solomon K.V."/>
            <person name="De Groot R."/>
            <person name="Kuo A."/>
            <person name="Mondo S.J."/>
            <person name="Salamov A.A."/>
            <person name="Labutti K."/>
            <person name="Zhao Z."/>
            <person name="Chiniquy J."/>
            <person name="Barry K."/>
            <person name="Brewer H.M."/>
            <person name="Purvine S.O."/>
            <person name="Wright A.T."/>
            <person name="Boxma B."/>
            <person name="Van Alen T."/>
            <person name="Hackstein J.H."/>
            <person name="Baker S.E."/>
            <person name="Grigoriev I.V."/>
            <person name="O'Malley M.A."/>
        </authorList>
    </citation>
    <scope>NUCLEOTIDE SEQUENCE [LARGE SCALE GENOMIC DNA]</scope>
    <source>
        <strain evidence="3">finn</strain>
    </source>
</reference>
<dbReference type="Proteomes" id="UP000193719">
    <property type="component" value="Unassembled WGS sequence"/>
</dbReference>
<dbReference type="GO" id="GO:0032039">
    <property type="term" value="C:integrator complex"/>
    <property type="evidence" value="ECO:0007669"/>
    <property type="project" value="InterPro"/>
</dbReference>
<dbReference type="PANTHER" id="PTHR31697:SF2">
    <property type="entry name" value="INTEGRATOR COMPLEX SUBUNIT 5"/>
    <property type="match status" value="1"/>
</dbReference>
<protein>
    <recommendedName>
        <fullName evidence="1">Integrator complex subunit 5 C-terminal domain-containing protein</fullName>
    </recommendedName>
</protein>